<gene>
    <name evidence="4 5" type="primary">nrdI</name>
    <name evidence="5" type="ORF">IU449_10015</name>
</gene>
<evidence type="ECO:0000256" key="2">
    <source>
        <dbReference type="ARBA" id="ARBA00009942"/>
    </source>
</evidence>
<reference evidence="5 6" key="1">
    <citation type="submission" date="2020-10" db="EMBL/GenBank/DDBJ databases">
        <title>Identification of Nocardia species via Next-generation sequencing and recognition of intraspecies genetic diversity.</title>
        <authorList>
            <person name="Li P."/>
            <person name="Li P."/>
            <person name="Lu B."/>
        </authorList>
    </citation>
    <scope>NUCLEOTIDE SEQUENCE [LARGE SCALE GENOMIC DNA]</scope>
    <source>
        <strain evidence="5 6">BJ06-0143</strain>
    </source>
</reference>
<dbReference type="Pfam" id="PF07972">
    <property type="entry name" value="Flavodoxin_NdrI"/>
    <property type="match status" value="1"/>
</dbReference>
<evidence type="ECO:0000313" key="6">
    <source>
        <dbReference type="Proteomes" id="UP000707731"/>
    </source>
</evidence>
<comment type="similarity">
    <text evidence="2 4">Belongs to the NrdI family.</text>
</comment>
<evidence type="ECO:0000313" key="5">
    <source>
        <dbReference type="EMBL" id="MBF6354877.1"/>
    </source>
</evidence>
<keyword evidence="6" id="KW-1185">Reference proteome</keyword>
<evidence type="ECO:0000256" key="3">
    <source>
        <dbReference type="ARBA" id="ARBA00020129"/>
    </source>
</evidence>
<dbReference type="Gene3D" id="3.40.50.360">
    <property type="match status" value="1"/>
</dbReference>
<accession>A0ABS0D8S8</accession>
<evidence type="ECO:0000256" key="4">
    <source>
        <dbReference type="HAMAP-Rule" id="MF_00128"/>
    </source>
</evidence>
<proteinExistence type="inferred from homology"/>
<dbReference type="InterPro" id="IPR020852">
    <property type="entry name" value="RNR_Ib_NrdI_bac"/>
</dbReference>
<comment type="function">
    <text evidence="1 4">Probably involved in ribonucleotide reductase function.</text>
</comment>
<dbReference type="PANTHER" id="PTHR37297">
    <property type="entry name" value="PROTEIN NRDI"/>
    <property type="match status" value="1"/>
</dbReference>
<protein>
    <recommendedName>
        <fullName evidence="3 4">Protein NrdI</fullName>
    </recommendedName>
</protein>
<dbReference type="InterPro" id="IPR004465">
    <property type="entry name" value="RNR_NrdI"/>
</dbReference>
<comment type="caution">
    <text evidence="5">The sequence shown here is derived from an EMBL/GenBank/DDBJ whole genome shotgun (WGS) entry which is preliminary data.</text>
</comment>
<evidence type="ECO:0000256" key="1">
    <source>
        <dbReference type="ARBA" id="ARBA00003999"/>
    </source>
</evidence>
<dbReference type="PANTHER" id="PTHR37297:SF1">
    <property type="entry name" value="PROTEIN NRDI"/>
    <property type="match status" value="1"/>
</dbReference>
<name>A0ABS0D8S8_9NOCA</name>
<dbReference type="EMBL" id="JADLQN010000001">
    <property type="protein sequence ID" value="MBF6354877.1"/>
    <property type="molecule type" value="Genomic_DNA"/>
</dbReference>
<organism evidence="5 6">
    <name type="scientific">Nocardia higoensis</name>
    <dbReference type="NCBI Taxonomy" id="228599"/>
    <lineage>
        <taxon>Bacteria</taxon>
        <taxon>Bacillati</taxon>
        <taxon>Actinomycetota</taxon>
        <taxon>Actinomycetes</taxon>
        <taxon>Mycobacteriales</taxon>
        <taxon>Nocardiaceae</taxon>
        <taxon>Nocardia</taxon>
    </lineage>
</organism>
<dbReference type="Proteomes" id="UP000707731">
    <property type="component" value="Unassembled WGS sequence"/>
</dbReference>
<dbReference type="InterPro" id="IPR029039">
    <property type="entry name" value="Flavoprotein-like_sf"/>
</dbReference>
<dbReference type="HAMAP" id="MF_00128">
    <property type="entry name" value="NrdI"/>
    <property type="match status" value="1"/>
</dbReference>
<dbReference type="NCBIfam" id="TIGR00333">
    <property type="entry name" value="nrdI"/>
    <property type="match status" value="1"/>
</dbReference>
<dbReference type="SUPFAM" id="SSF52218">
    <property type="entry name" value="Flavoproteins"/>
    <property type="match status" value="1"/>
</dbReference>
<sequence>MSDTVGDTALVYFSSASENTHRFVEKLGLPATRIPLHTTDSLRAEEPYVLIVPTYGGGRHVFGEAGGHSRSDKEFVPRQVAKFLNDPHNRSLLRGVIAAGNTNFGDTYCYAGDVISRKCGVPYLYRFELMGTARDVERVREGLGLFWQQQPQRRPA</sequence>
<dbReference type="RefSeq" id="WP_195001560.1">
    <property type="nucleotide sequence ID" value="NZ_JADLQN010000001.1"/>
</dbReference>
<dbReference type="PIRSF" id="PIRSF005087">
    <property type="entry name" value="NrdI"/>
    <property type="match status" value="1"/>
</dbReference>